<reference evidence="4" key="2">
    <citation type="submission" date="2020-09" db="EMBL/GenBank/DDBJ databases">
        <authorList>
            <person name="Sun Q."/>
            <person name="Zhou Y."/>
        </authorList>
    </citation>
    <scope>NUCLEOTIDE SEQUENCE</scope>
    <source>
        <strain evidence="4">CGMCC 4.3508</strain>
    </source>
</reference>
<name>A0A917RV43_9NOCA</name>
<dbReference type="Proteomes" id="UP000638263">
    <property type="component" value="Unassembled WGS sequence"/>
</dbReference>
<dbReference type="EMBL" id="BMMH01000018">
    <property type="protein sequence ID" value="GGL36132.1"/>
    <property type="molecule type" value="Genomic_DNA"/>
</dbReference>
<gene>
    <name evidence="4" type="ORF">GCM10011588_58720</name>
</gene>
<keyword evidence="2" id="KW-0812">Transmembrane</keyword>
<feature type="transmembrane region" description="Helical" evidence="2">
    <location>
        <begin position="127"/>
        <end position="147"/>
    </location>
</feature>
<feature type="transmembrane region" description="Helical" evidence="2">
    <location>
        <begin position="93"/>
        <end position="115"/>
    </location>
</feature>
<proteinExistence type="predicted"/>
<dbReference type="AlphaFoldDB" id="A0A917RV43"/>
<evidence type="ECO:0000256" key="2">
    <source>
        <dbReference type="SAM" id="Phobius"/>
    </source>
</evidence>
<dbReference type="Pfam" id="PF09925">
    <property type="entry name" value="DUF2157"/>
    <property type="match status" value="1"/>
</dbReference>
<evidence type="ECO:0000313" key="5">
    <source>
        <dbReference type="Proteomes" id="UP000638263"/>
    </source>
</evidence>
<keyword evidence="2" id="KW-1133">Transmembrane helix</keyword>
<feature type="transmembrane region" description="Helical" evidence="2">
    <location>
        <begin position="226"/>
        <end position="244"/>
    </location>
</feature>
<keyword evidence="5" id="KW-1185">Reference proteome</keyword>
<protein>
    <recommendedName>
        <fullName evidence="3">DUF2157 domain-containing protein</fullName>
    </recommendedName>
</protein>
<accession>A0A917RV43</accession>
<keyword evidence="2" id="KW-0472">Membrane</keyword>
<feature type="transmembrane region" description="Helical" evidence="2">
    <location>
        <begin position="298"/>
        <end position="316"/>
    </location>
</feature>
<evidence type="ECO:0000259" key="3">
    <source>
        <dbReference type="Pfam" id="PF09925"/>
    </source>
</evidence>
<sequence length="377" mass="37853">MGEQDSAPRAPVPGADTVPGRVVTEKSAPAAESRPAAGPAPEPGADEVAAAEPDRAPAALRDLVERGVLDETQLTAVVTALKHERPRPTPARLLAEIAAYAGAGLLLSGLVLILVESWDDMAKLGRFVLFALVALGLIVAGVATAGGRSVLLRAAWRSVPDTGHTARTRLAVVLFALAAASVAAAAGSVFDNGDVSGDTTWVYAAGAGLLAAAAGYAALPSLLGLLVCTGFSVALVVGLLDEVFELDDGWVGGGVLVLGIAWIGLTRARVVLEVWAGYVAGVVLAVSGAQTVDAFDGMWPAYALTAVVAVVCFAVYATDRSWVLVLGGAAALTLAAVEAVADWTGDSAGASGAILVIGAVVLGIGSYLLSRSTKTAG</sequence>
<organism evidence="4 5">
    <name type="scientific">Nocardia jinanensis</name>
    <dbReference type="NCBI Taxonomy" id="382504"/>
    <lineage>
        <taxon>Bacteria</taxon>
        <taxon>Bacillati</taxon>
        <taxon>Actinomycetota</taxon>
        <taxon>Actinomycetes</taxon>
        <taxon>Mycobacteriales</taxon>
        <taxon>Nocardiaceae</taxon>
        <taxon>Nocardia</taxon>
    </lineage>
</organism>
<feature type="transmembrane region" description="Helical" evidence="2">
    <location>
        <begin position="201"/>
        <end position="219"/>
    </location>
</feature>
<feature type="transmembrane region" description="Helical" evidence="2">
    <location>
        <begin position="168"/>
        <end position="189"/>
    </location>
</feature>
<feature type="domain" description="DUF2157" evidence="3">
    <location>
        <begin position="62"/>
        <end position="214"/>
    </location>
</feature>
<feature type="region of interest" description="Disordered" evidence="1">
    <location>
        <begin position="1"/>
        <end position="49"/>
    </location>
</feature>
<evidence type="ECO:0000256" key="1">
    <source>
        <dbReference type="SAM" id="MobiDB-lite"/>
    </source>
</evidence>
<feature type="compositionally biased region" description="Low complexity" evidence="1">
    <location>
        <begin position="27"/>
        <end position="39"/>
    </location>
</feature>
<dbReference type="InterPro" id="IPR018677">
    <property type="entry name" value="DUF2157"/>
</dbReference>
<evidence type="ECO:0000313" key="4">
    <source>
        <dbReference type="EMBL" id="GGL36132.1"/>
    </source>
</evidence>
<feature type="transmembrane region" description="Helical" evidence="2">
    <location>
        <begin position="323"/>
        <end position="341"/>
    </location>
</feature>
<dbReference type="RefSeq" id="WP_058853884.1">
    <property type="nucleotide sequence ID" value="NZ_BMMH01000018.1"/>
</dbReference>
<feature type="transmembrane region" description="Helical" evidence="2">
    <location>
        <begin position="347"/>
        <end position="369"/>
    </location>
</feature>
<reference evidence="4" key="1">
    <citation type="journal article" date="2014" name="Int. J. Syst. Evol. Microbiol.">
        <title>Complete genome sequence of Corynebacterium casei LMG S-19264T (=DSM 44701T), isolated from a smear-ripened cheese.</title>
        <authorList>
            <consortium name="US DOE Joint Genome Institute (JGI-PGF)"/>
            <person name="Walter F."/>
            <person name="Albersmeier A."/>
            <person name="Kalinowski J."/>
            <person name="Ruckert C."/>
        </authorList>
    </citation>
    <scope>NUCLEOTIDE SEQUENCE</scope>
    <source>
        <strain evidence="4">CGMCC 4.3508</strain>
    </source>
</reference>
<feature type="transmembrane region" description="Helical" evidence="2">
    <location>
        <begin position="275"/>
        <end position="292"/>
    </location>
</feature>
<comment type="caution">
    <text evidence="4">The sequence shown here is derived from an EMBL/GenBank/DDBJ whole genome shotgun (WGS) entry which is preliminary data.</text>
</comment>
<feature type="transmembrane region" description="Helical" evidence="2">
    <location>
        <begin position="250"/>
        <end position="268"/>
    </location>
</feature>